<evidence type="ECO:0000313" key="1">
    <source>
        <dbReference type="EMBL" id="KAL0639411.1"/>
    </source>
</evidence>
<comment type="caution">
    <text evidence="1">The sequence shown here is derived from an EMBL/GenBank/DDBJ whole genome shotgun (WGS) entry which is preliminary data.</text>
</comment>
<dbReference type="Proteomes" id="UP001447188">
    <property type="component" value="Unassembled WGS sequence"/>
</dbReference>
<protein>
    <submittedName>
        <fullName evidence="1">Uncharacterized protein</fullName>
    </submittedName>
</protein>
<proteinExistence type="predicted"/>
<dbReference type="EMBL" id="JBBBZM010000012">
    <property type="protein sequence ID" value="KAL0639411.1"/>
    <property type="molecule type" value="Genomic_DNA"/>
</dbReference>
<reference evidence="1 2" key="1">
    <citation type="submission" date="2024-02" db="EMBL/GenBank/DDBJ databases">
        <title>Discinaceae phylogenomics.</title>
        <authorList>
            <person name="Dirks A.C."/>
            <person name="James T.Y."/>
        </authorList>
    </citation>
    <scope>NUCLEOTIDE SEQUENCE [LARGE SCALE GENOMIC DNA]</scope>
    <source>
        <strain evidence="1 2">ACD0624</strain>
    </source>
</reference>
<gene>
    <name evidence="1" type="ORF">Q9L58_001638</name>
</gene>
<sequence length="534" mass="59133">MDTTGSTDQDCPPQVGFAVVTANDGLGDISSVQYQTFGKGSPAPLENVKNFHYIPDTSKNFQPDDYYIKCLKPVLKAPRSLEKALVFLSGNSNTNGKAAEILVGKSAIVEFLEAGREGGMKVIHGGRTTTVFSETKHVGIQSSVSHPHSASHDTQFISLQSSGLKVKDKIEAFSSVNILSGICLFSQEHLGCLRGESTLLSDSEIALMDVPVPFGQRPTLYEIESLVRLPITIANIVSTLPATLDVTITLDVPRIQYYAFQLDLYARGLCSREYVNSWLDTIDRRHDQVAEVFEKAVRDTLERRGVNRKNLKIELSAGLENLVPYIRETISQGNALDLSADNLLQELLEIDPLFREYYEHLPPSRRPPQNLVDLCYTSYTFQALRPIFQRVRESQSSNAAHKNNSLKRQLLINIDNIAELRIYTQAREILKEYQKRHSSTIRPLILGIFPRELVFTAKNTGRSNIYANNIGQYIYDESGGGINIVNPGDIVAKVYGVGVTQRVVDFMTQAGMFNVSSMLDDISSGESSNGSDGG</sequence>
<keyword evidence="2" id="KW-1185">Reference proteome</keyword>
<name>A0ABR3GTY6_9PEZI</name>
<accession>A0ABR3GTY6</accession>
<evidence type="ECO:0000313" key="2">
    <source>
        <dbReference type="Proteomes" id="UP001447188"/>
    </source>
</evidence>
<organism evidence="1 2">
    <name type="scientific">Discina gigas</name>
    <dbReference type="NCBI Taxonomy" id="1032678"/>
    <lineage>
        <taxon>Eukaryota</taxon>
        <taxon>Fungi</taxon>
        <taxon>Dikarya</taxon>
        <taxon>Ascomycota</taxon>
        <taxon>Pezizomycotina</taxon>
        <taxon>Pezizomycetes</taxon>
        <taxon>Pezizales</taxon>
        <taxon>Discinaceae</taxon>
        <taxon>Discina</taxon>
    </lineage>
</organism>